<sequence length="276" mass="28291">MSSSRRRGRPPGTSASTVPPTAVPQPEGTDIPAFETSATEGAQPQGAGQETGQEAVTEFVSEGQDSAEETALAARLTESVSPEAVLTATEEKAQPEITSVETASAEADSAQAASGPVETAPADTPADSLAAEPEPEADPAAEAAAPAPESPPVEIAAQDAERIEQAAESVVEAVVPAEAVAAVTKAAPRSVRIGASFAFAPSFVPLTEINAKLFAFARGEGEAALAHFQALTRAKSPAEAIRLQVTELQRAADASLTCFNEIVRSANRLSEAARWH</sequence>
<organism evidence="3 4">
    <name type="scientific">Methylorubrum zatmanii</name>
    <dbReference type="NCBI Taxonomy" id="29429"/>
    <lineage>
        <taxon>Bacteria</taxon>
        <taxon>Pseudomonadati</taxon>
        <taxon>Pseudomonadota</taxon>
        <taxon>Alphaproteobacteria</taxon>
        <taxon>Hyphomicrobiales</taxon>
        <taxon>Methylobacteriaceae</taxon>
        <taxon>Methylorubrum</taxon>
    </lineage>
</organism>
<evidence type="ECO:0000256" key="1">
    <source>
        <dbReference type="SAM" id="MobiDB-lite"/>
    </source>
</evidence>
<name>A0ABW1WUI3_9HYPH</name>
<keyword evidence="4" id="KW-1185">Reference proteome</keyword>
<comment type="caution">
    <text evidence="3">The sequence shown here is derived from an EMBL/GenBank/DDBJ whole genome shotgun (WGS) entry which is preliminary data.</text>
</comment>
<feature type="compositionally biased region" description="Low complexity" evidence="1">
    <location>
        <begin position="69"/>
        <end position="78"/>
    </location>
</feature>
<evidence type="ECO:0000313" key="4">
    <source>
        <dbReference type="Proteomes" id="UP001596237"/>
    </source>
</evidence>
<dbReference type="Pfam" id="PF09361">
    <property type="entry name" value="Phasin_2"/>
    <property type="match status" value="1"/>
</dbReference>
<gene>
    <name evidence="3" type="ORF">ACFQDP_14240</name>
</gene>
<dbReference type="EMBL" id="JBHSTT010000044">
    <property type="protein sequence ID" value="MFC6390484.1"/>
    <property type="molecule type" value="Genomic_DNA"/>
</dbReference>
<feature type="compositionally biased region" description="Low complexity" evidence="1">
    <location>
        <begin position="103"/>
        <end position="114"/>
    </location>
</feature>
<reference evidence="4" key="1">
    <citation type="journal article" date="2019" name="Int. J. Syst. Evol. Microbiol.">
        <title>The Global Catalogue of Microorganisms (GCM) 10K type strain sequencing project: providing services to taxonomists for standard genome sequencing and annotation.</title>
        <authorList>
            <consortium name="The Broad Institute Genomics Platform"/>
            <consortium name="The Broad Institute Genome Sequencing Center for Infectious Disease"/>
            <person name="Wu L."/>
            <person name="Ma J."/>
        </authorList>
    </citation>
    <scope>NUCLEOTIDE SEQUENCE [LARGE SCALE GENOMIC DNA]</scope>
    <source>
        <strain evidence="4">CCUG 36916</strain>
    </source>
</reference>
<feature type="region of interest" description="Disordered" evidence="1">
    <location>
        <begin position="1"/>
        <end position="153"/>
    </location>
</feature>
<proteinExistence type="predicted"/>
<evidence type="ECO:0000259" key="2">
    <source>
        <dbReference type="Pfam" id="PF09361"/>
    </source>
</evidence>
<dbReference type="InterPro" id="IPR018968">
    <property type="entry name" value="Phasin"/>
</dbReference>
<protein>
    <submittedName>
        <fullName evidence="3">Phasin family protein</fullName>
    </submittedName>
</protein>
<evidence type="ECO:0000313" key="3">
    <source>
        <dbReference type="EMBL" id="MFC6390484.1"/>
    </source>
</evidence>
<feature type="compositionally biased region" description="Polar residues" evidence="1">
    <location>
        <begin position="36"/>
        <end position="54"/>
    </location>
</feature>
<accession>A0ABW1WUI3</accession>
<feature type="domain" description="Phasin" evidence="2">
    <location>
        <begin position="207"/>
        <end position="273"/>
    </location>
</feature>
<feature type="compositionally biased region" description="Low complexity" evidence="1">
    <location>
        <begin position="140"/>
        <end position="153"/>
    </location>
</feature>
<dbReference type="Proteomes" id="UP001596237">
    <property type="component" value="Unassembled WGS sequence"/>
</dbReference>
<dbReference type="RefSeq" id="WP_192281484.1">
    <property type="nucleotide sequence ID" value="NZ_JBHSTT010000044.1"/>
</dbReference>